<dbReference type="AlphaFoldDB" id="A0A848KRA9"/>
<protein>
    <recommendedName>
        <fullName evidence="2">Terpene synthase</fullName>
        <ecNumber evidence="2">4.2.3.-</ecNumber>
    </recommendedName>
</protein>
<sequence>MSDEPKACPGIPEDTRVHLPPLDQLFTCGLHPQYYDILRSHEDWVYRHLLPGEPKLAYNVLHDNLGALFVCMAYFEHDADKVKDICDLMTWLFIHDDDVVDLRTAPDSPNSVRQAAVDDYLGKIEDVLDGGVATDTRWAMESIHDLIERFTARSSPKLLARLLDALGFYSTVATSSEVTDLLDHRITDLAEHMELRSTGGSSASQLFHVVTEYIHGVDLDPEVVAMESVDQYWRAIMDCWYLPNDLLSFRTECTRGDHNNAVCVLRRSEGLSLQEAVDRLACLINERQADAARRYAEISESPLASIPGLLACLENLQHVAAANQRWSYMVPRYHGEGFVWNGVLTGELRLTRSHTYFPDVPATRVTEHGFISG</sequence>
<dbReference type="GO" id="GO:0010333">
    <property type="term" value="F:terpene synthase activity"/>
    <property type="evidence" value="ECO:0007669"/>
    <property type="project" value="InterPro"/>
</dbReference>
<organism evidence="3 4">
    <name type="scientific">Antrihabitans stalactiti</name>
    <dbReference type="NCBI Taxonomy" id="2584121"/>
    <lineage>
        <taxon>Bacteria</taxon>
        <taxon>Bacillati</taxon>
        <taxon>Actinomycetota</taxon>
        <taxon>Actinomycetes</taxon>
        <taxon>Mycobacteriales</taxon>
        <taxon>Nocardiaceae</taxon>
        <taxon>Antrihabitans</taxon>
    </lineage>
</organism>
<keyword evidence="4" id="KW-1185">Reference proteome</keyword>
<dbReference type="EMBL" id="VCQU01000009">
    <property type="protein sequence ID" value="NMN98137.1"/>
    <property type="molecule type" value="Genomic_DNA"/>
</dbReference>
<evidence type="ECO:0000256" key="1">
    <source>
        <dbReference type="ARBA" id="ARBA00023239"/>
    </source>
</evidence>
<evidence type="ECO:0000313" key="3">
    <source>
        <dbReference type="EMBL" id="NMN98137.1"/>
    </source>
</evidence>
<dbReference type="Pfam" id="PF19086">
    <property type="entry name" value="Terpene_syn_C_2"/>
    <property type="match status" value="1"/>
</dbReference>
<comment type="similarity">
    <text evidence="2">Belongs to the terpene synthase family.</text>
</comment>
<dbReference type="SMR" id="A0A848KRA9"/>
<dbReference type="GO" id="GO:0046872">
    <property type="term" value="F:metal ion binding"/>
    <property type="evidence" value="ECO:0007669"/>
    <property type="project" value="UniProtKB-KW"/>
</dbReference>
<dbReference type="SFLD" id="SFLDS00005">
    <property type="entry name" value="Isoprenoid_Synthase_Type_I"/>
    <property type="match status" value="1"/>
</dbReference>
<dbReference type="PANTHER" id="PTHR35201">
    <property type="entry name" value="TERPENE SYNTHASE"/>
    <property type="match status" value="1"/>
</dbReference>
<dbReference type="InterPro" id="IPR034686">
    <property type="entry name" value="Terpene_cyclase-like_2"/>
</dbReference>
<dbReference type="InterPro" id="IPR008949">
    <property type="entry name" value="Isoprenoid_synthase_dom_sf"/>
</dbReference>
<reference evidence="3 4" key="2">
    <citation type="submission" date="2020-06" db="EMBL/GenBank/DDBJ databases">
        <title>Antribacter stalactiti gen. nov., sp. nov., a new member of the family Nacardiaceae isolated from a cave.</title>
        <authorList>
            <person name="Kim I.S."/>
        </authorList>
    </citation>
    <scope>NUCLEOTIDE SEQUENCE [LARGE SCALE GENOMIC DNA]</scope>
    <source>
        <strain evidence="3 4">YC2-7</strain>
    </source>
</reference>
<gene>
    <name evidence="3" type="ORF">FGL95_24145</name>
</gene>
<evidence type="ECO:0000256" key="2">
    <source>
        <dbReference type="RuleBase" id="RU366034"/>
    </source>
</evidence>
<dbReference type="RefSeq" id="WP_169591838.1">
    <property type="nucleotide sequence ID" value="NZ_VCQU01000009.1"/>
</dbReference>
<dbReference type="SFLD" id="SFLDG01020">
    <property type="entry name" value="Terpene_Cyclase_Like_2"/>
    <property type="match status" value="1"/>
</dbReference>
<keyword evidence="1 2" id="KW-0456">Lyase</keyword>
<comment type="caution">
    <text evidence="3">The sequence shown here is derived from an EMBL/GenBank/DDBJ whole genome shotgun (WGS) entry which is preliminary data.</text>
</comment>
<accession>A0A848KRA9</accession>
<dbReference type="Proteomes" id="UP000535543">
    <property type="component" value="Unassembled WGS sequence"/>
</dbReference>
<proteinExistence type="inferred from homology"/>
<name>A0A848KRA9_9NOCA</name>
<keyword evidence="2" id="KW-0460">Magnesium</keyword>
<dbReference type="PANTHER" id="PTHR35201:SF4">
    <property type="entry name" value="BETA-PINACENE SYNTHASE-RELATED"/>
    <property type="match status" value="1"/>
</dbReference>
<dbReference type="Gene3D" id="1.10.600.10">
    <property type="entry name" value="Farnesyl Diphosphate Synthase"/>
    <property type="match status" value="1"/>
</dbReference>
<dbReference type="EC" id="4.2.3.-" evidence="2"/>
<comment type="cofactor">
    <cofactor evidence="2">
        <name>Mg(2+)</name>
        <dbReference type="ChEBI" id="CHEBI:18420"/>
    </cofactor>
</comment>
<keyword evidence="2" id="KW-0479">Metal-binding</keyword>
<reference evidence="3 4" key="1">
    <citation type="submission" date="2019-05" db="EMBL/GenBank/DDBJ databases">
        <authorList>
            <person name="Lee S.D."/>
        </authorList>
    </citation>
    <scope>NUCLEOTIDE SEQUENCE [LARGE SCALE GENOMIC DNA]</scope>
    <source>
        <strain evidence="3 4">YC2-7</strain>
    </source>
</reference>
<evidence type="ECO:0000313" key="4">
    <source>
        <dbReference type="Proteomes" id="UP000535543"/>
    </source>
</evidence>
<dbReference type="SUPFAM" id="SSF48576">
    <property type="entry name" value="Terpenoid synthases"/>
    <property type="match status" value="1"/>
</dbReference>